<proteinExistence type="predicted"/>
<reference evidence="2" key="1">
    <citation type="submission" date="2022-11" db="UniProtKB">
        <authorList>
            <consortium name="WormBaseParasite"/>
        </authorList>
    </citation>
    <scope>IDENTIFICATION</scope>
</reference>
<dbReference type="AlphaFoldDB" id="A0A915JIF9"/>
<dbReference type="WBParaSite" id="nRc.2.0.1.t25934-RA">
    <property type="protein sequence ID" value="nRc.2.0.1.t25934-RA"/>
    <property type="gene ID" value="nRc.2.0.1.g25934"/>
</dbReference>
<evidence type="ECO:0000313" key="1">
    <source>
        <dbReference type="Proteomes" id="UP000887565"/>
    </source>
</evidence>
<dbReference type="Proteomes" id="UP000887565">
    <property type="component" value="Unplaced"/>
</dbReference>
<evidence type="ECO:0000313" key="2">
    <source>
        <dbReference type="WBParaSite" id="nRc.2.0.1.t25934-RA"/>
    </source>
</evidence>
<sequence length="82" mass="9187">MKVSPNIFASKVSSFVQFSSTVGVVSEFKVKFDSVKSIVVSFTSMKETNIFLQQKMQRLSDTKVGNDVWKNAESQTLFVLIS</sequence>
<accession>A0A915JIF9</accession>
<protein>
    <submittedName>
        <fullName evidence="2">Uncharacterized protein</fullName>
    </submittedName>
</protein>
<name>A0A915JIF9_ROMCU</name>
<organism evidence="1 2">
    <name type="scientific">Romanomermis culicivorax</name>
    <name type="common">Nematode worm</name>
    <dbReference type="NCBI Taxonomy" id="13658"/>
    <lineage>
        <taxon>Eukaryota</taxon>
        <taxon>Metazoa</taxon>
        <taxon>Ecdysozoa</taxon>
        <taxon>Nematoda</taxon>
        <taxon>Enoplea</taxon>
        <taxon>Dorylaimia</taxon>
        <taxon>Mermithida</taxon>
        <taxon>Mermithoidea</taxon>
        <taxon>Mermithidae</taxon>
        <taxon>Romanomermis</taxon>
    </lineage>
</organism>
<keyword evidence="1" id="KW-1185">Reference proteome</keyword>